<accession>A0A0G0NR12</accession>
<dbReference type="InterPro" id="IPR037185">
    <property type="entry name" value="EmrE-like"/>
</dbReference>
<reference evidence="3 4" key="1">
    <citation type="journal article" date="2015" name="Nature">
        <title>rRNA introns, odd ribosomes, and small enigmatic genomes across a large radiation of phyla.</title>
        <authorList>
            <person name="Brown C.T."/>
            <person name="Hug L.A."/>
            <person name="Thomas B.C."/>
            <person name="Sharon I."/>
            <person name="Castelle C.J."/>
            <person name="Singh A."/>
            <person name="Wilkins M.J."/>
            <person name="Williams K.H."/>
            <person name="Banfield J.F."/>
        </authorList>
    </citation>
    <scope>NUCLEOTIDE SEQUENCE [LARGE SCALE GENOMIC DNA]</scope>
</reference>
<sequence length="291" mass="32118">MWFYFALITSLISAVSVILNKKLLKEVSPSVLTWCTLLLATPIVAIYAINEGIPSINWLFFIGVIGSVIFYSAAAITRFRAMKATELSTIYPLVSLGPIFTMIFAFLPPLNEKPHSLAIFGVIIIFLGCYILNVSNAKEGLFKPIKLLFENKISALMILSVVLESIILIFDKLAIVNTMPGNSTFALMCENILIILGFLPILYLRKIDFTSQIFKNKWIFLLIGTLNSVSTILAFSAVSGGNVGIVSAIFKMQLLFVLLFSFIFFKDKPKLETVIGSVIMIAGVVLIKLGL</sequence>
<organism evidence="3 4">
    <name type="scientific">Berkelbacteria bacterium GW2011_GWA2_38_9</name>
    <dbReference type="NCBI Taxonomy" id="1618334"/>
    <lineage>
        <taxon>Bacteria</taxon>
        <taxon>Candidatus Berkelbacteria</taxon>
    </lineage>
</organism>
<feature type="transmembrane region" description="Helical" evidence="1">
    <location>
        <begin position="89"/>
        <end position="108"/>
    </location>
</feature>
<feature type="transmembrane region" description="Helical" evidence="1">
    <location>
        <begin position="31"/>
        <end position="49"/>
    </location>
</feature>
<dbReference type="SUPFAM" id="SSF103481">
    <property type="entry name" value="Multidrug resistance efflux transporter EmrE"/>
    <property type="match status" value="2"/>
</dbReference>
<keyword evidence="1" id="KW-1133">Transmembrane helix</keyword>
<feature type="transmembrane region" description="Helical" evidence="1">
    <location>
        <begin position="216"/>
        <end position="238"/>
    </location>
</feature>
<feature type="transmembrane region" description="Helical" evidence="1">
    <location>
        <begin position="114"/>
        <end position="132"/>
    </location>
</feature>
<evidence type="ECO:0000313" key="3">
    <source>
        <dbReference type="EMBL" id="KKQ88334.1"/>
    </source>
</evidence>
<dbReference type="Gene3D" id="1.10.3730.20">
    <property type="match status" value="2"/>
</dbReference>
<keyword evidence="1" id="KW-0472">Membrane</keyword>
<feature type="transmembrane region" description="Helical" evidence="1">
    <location>
        <begin position="6"/>
        <end position="24"/>
    </location>
</feature>
<feature type="transmembrane region" description="Helical" evidence="1">
    <location>
        <begin position="244"/>
        <end position="264"/>
    </location>
</feature>
<proteinExistence type="predicted"/>
<dbReference type="InterPro" id="IPR000620">
    <property type="entry name" value="EamA_dom"/>
</dbReference>
<dbReference type="PANTHER" id="PTHR22911:SF137">
    <property type="entry name" value="SOLUTE CARRIER FAMILY 35 MEMBER G2-RELATED"/>
    <property type="match status" value="1"/>
</dbReference>
<feature type="transmembrane region" description="Helical" evidence="1">
    <location>
        <begin position="153"/>
        <end position="170"/>
    </location>
</feature>
<dbReference type="GO" id="GO:0016020">
    <property type="term" value="C:membrane"/>
    <property type="evidence" value="ECO:0007669"/>
    <property type="project" value="InterPro"/>
</dbReference>
<feature type="domain" description="EamA" evidence="2">
    <location>
        <begin position="155"/>
        <end position="287"/>
    </location>
</feature>
<evidence type="ECO:0000313" key="4">
    <source>
        <dbReference type="Proteomes" id="UP000033934"/>
    </source>
</evidence>
<dbReference type="Proteomes" id="UP000033934">
    <property type="component" value="Unassembled WGS sequence"/>
</dbReference>
<feature type="transmembrane region" description="Helical" evidence="1">
    <location>
        <begin position="55"/>
        <end position="77"/>
    </location>
</feature>
<feature type="domain" description="EamA" evidence="2">
    <location>
        <begin position="2"/>
        <end position="133"/>
    </location>
</feature>
<keyword evidence="1" id="KW-0812">Transmembrane</keyword>
<dbReference type="PANTHER" id="PTHR22911">
    <property type="entry name" value="ACYL-MALONYL CONDENSING ENZYME-RELATED"/>
    <property type="match status" value="1"/>
</dbReference>
<dbReference type="EMBL" id="LBVO01000034">
    <property type="protein sequence ID" value="KKQ88334.1"/>
    <property type="molecule type" value="Genomic_DNA"/>
</dbReference>
<name>A0A0G0NR12_9BACT</name>
<dbReference type="AlphaFoldDB" id="A0A0G0NR12"/>
<protein>
    <recommendedName>
        <fullName evidence="2">EamA domain-containing protein</fullName>
    </recommendedName>
</protein>
<dbReference type="Pfam" id="PF00892">
    <property type="entry name" value="EamA"/>
    <property type="match status" value="2"/>
</dbReference>
<comment type="caution">
    <text evidence="3">The sequence shown here is derived from an EMBL/GenBank/DDBJ whole genome shotgun (WGS) entry which is preliminary data.</text>
</comment>
<evidence type="ECO:0000256" key="1">
    <source>
        <dbReference type="SAM" id="Phobius"/>
    </source>
</evidence>
<evidence type="ECO:0000259" key="2">
    <source>
        <dbReference type="Pfam" id="PF00892"/>
    </source>
</evidence>
<feature type="transmembrane region" description="Helical" evidence="1">
    <location>
        <begin position="185"/>
        <end position="204"/>
    </location>
</feature>
<gene>
    <name evidence="3" type="ORF">UT11_C0034G0010</name>
</gene>